<dbReference type="InterPro" id="IPR011659">
    <property type="entry name" value="WD40"/>
</dbReference>
<reference evidence="3" key="2">
    <citation type="submission" date="2020-09" db="EMBL/GenBank/DDBJ databases">
        <authorList>
            <person name="Sun Q."/>
            <person name="Kim S."/>
        </authorList>
    </citation>
    <scope>NUCLEOTIDE SEQUENCE</scope>
    <source>
        <strain evidence="3">KCTC 42590</strain>
    </source>
</reference>
<evidence type="ECO:0000259" key="2">
    <source>
        <dbReference type="Pfam" id="PF01979"/>
    </source>
</evidence>
<dbReference type="SUPFAM" id="SSF51338">
    <property type="entry name" value="Composite domain of metallo-dependent hydrolases"/>
    <property type="match status" value="1"/>
</dbReference>
<gene>
    <name evidence="3" type="ORF">GCM10017044_19340</name>
</gene>
<dbReference type="SUPFAM" id="SSF69304">
    <property type="entry name" value="Tricorn protease N-terminal domain"/>
    <property type="match status" value="1"/>
</dbReference>
<dbReference type="Proteomes" id="UP000630923">
    <property type="component" value="Unassembled WGS sequence"/>
</dbReference>
<dbReference type="EMBL" id="BNCI01000002">
    <property type="protein sequence ID" value="GHF24771.1"/>
    <property type="molecule type" value="Genomic_DNA"/>
</dbReference>
<dbReference type="Gene3D" id="2.30.40.10">
    <property type="entry name" value="Urease, subunit C, domain 1"/>
    <property type="match status" value="1"/>
</dbReference>
<dbReference type="InterPro" id="IPR011059">
    <property type="entry name" value="Metal-dep_hydrolase_composite"/>
</dbReference>
<sequence length="1051" mass="115346">MFAANHTAVAADSSWDVSNPPVSVEGTEVAINTSTGTWMSLDVSPDGKWIAFDMLGDIYKLPMNGGKAENITQGVSWDMQPRFSPDGKTLAFTSDRAGGNNIWTLDLETGTYKQVTKETFRLLNNPTWSPDGNFIAARKHFTTTRSNGTGEIWMYHKDGGKGLQVIKRPNEQYQKELGEPMFTPDGNSLYFVQNVTPGNTFIYAEDSNTELYQIKSVDLADGSVSVVAGGPGGAVRPTPSPDGKYLAYVKRVRAKSRLFLKDLETGSENMIHDDMDRDFQEGWAVQGVYPNMDWTPDSENIVFWSRGKIWKISAKSRQVTNIPFSVEDTRTVYAPPRPKVDVAPDTFDTKIPRFATPSPSGDAIVYETLGKLYVKRGDDTPVRLTRDSGDHFELFPTWSPDGKYVYFTTWDDVELGTIRRVSAKGGKSKQLNKDKGHYADLSLSSDGDTLLYRKRKGGGFLNPDHGLNPGIYTMPASGGTPVFITADGTNPAFMKNGRISIFQGGYSGSKLYSVSPEGHDKREIASTGLGTDIKLSPDGKHIAWVENYQVYVSPYAATGKSQALTPSGSALPLRRLSKNGGLYMGWNKDGTAVHWSIGPDFKSVAIKEAFADGFTAPDSGINLSVKAKHDKPSGITALTGVRIVTMNGALDVIEDGVIIIDGNRIKAVGPTSQTAIPNGAKIVRLEGKTIIPGLIDIHAHGGYGTGEIVPQQNWNQQAHLALGVTTTHNPSSRAKLVFPAAEYAKSGLTLTPRIFSTAEIIYGARSALYAPVNDIDEALTHVRRLKAQGAISVKNYNQPRRNQRQQIVEAARRENMIVVAEGSALYHLGMSHVIDGNTGVEHTLPNTHIYDDILQLWPQTQVGFTPTLAVAFGGLPAENYWYQHTDVWKHPILSQFVPPTVLQSRSVRRPMAPEEDYVDNLNAAFAKDLMRKGVMVNIGAHGQREGLAAHWEMWSFARGGMTPMEALKTATINPALYFGMEADLGSVEAGKLADLVILNVNPLDDIYQTDKVSHVMLNGRLYDPKTLNEVETGSYKNKPYYWHGKPESEIR</sequence>
<keyword evidence="4" id="KW-1185">Reference proteome</keyword>
<feature type="domain" description="Amidohydrolase-related" evidence="2">
    <location>
        <begin position="927"/>
        <end position="1021"/>
    </location>
</feature>
<dbReference type="SUPFAM" id="SSF51556">
    <property type="entry name" value="Metallo-dependent hydrolases"/>
    <property type="match status" value="1"/>
</dbReference>
<dbReference type="InterPro" id="IPR006680">
    <property type="entry name" value="Amidohydro-rel"/>
</dbReference>
<dbReference type="PANTHER" id="PTHR36842:SF1">
    <property type="entry name" value="PROTEIN TOLB"/>
    <property type="match status" value="1"/>
</dbReference>
<dbReference type="PANTHER" id="PTHR36842">
    <property type="entry name" value="PROTEIN TOLB HOMOLOG"/>
    <property type="match status" value="1"/>
</dbReference>
<dbReference type="InterPro" id="IPR011042">
    <property type="entry name" value="6-blade_b-propeller_TolB-like"/>
</dbReference>
<name>A0A919AT13_9PROT</name>
<dbReference type="InterPro" id="IPR032466">
    <property type="entry name" value="Metal_Hydrolase"/>
</dbReference>
<dbReference type="Gene3D" id="3.40.50.10910">
    <property type="entry name" value="Amidohydrolase"/>
    <property type="match status" value="1"/>
</dbReference>
<dbReference type="AlphaFoldDB" id="A0A919AT13"/>
<dbReference type="GO" id="GO:0016810">
    <property type="term" value="F:hydrolase activity, acting on carbon-nitrogen (but not peptide) bonds"/>
    <property type="evidence" value="ECO:0007669"/>
    <property type="project" value="InterPro"/>
</dbReference>
<protein>
    <submittedName>
        <fullName evidence="3">TolB protein</fullName>
    </submittedName>
</protein>
<comment type="caution">
    <text evidence="3">The sequence shown here is derived from an EMBL/GenBank/DDBJ whole genome shotgun (WGS) entry which is preliminary data.</text>
</comment>
<accession>A0A919AT13</accession>
<dbReference type="Gene3D" id="3.30.110.90">
    <property type="entry name" value="Amidohydrolase"/>
    <property type="match status" value="1"/>
</dbReference>
<proteinExistence type="inferred from homology"/>
<dbReference type="Pfam" id="PF07676">
    <property type="entry name" value="PD40"/>
    <property type="match status" value="5"/>
</dbReference>
<reference evidence="3" key="1">
    <citation type="journal article" date="2014" name="Int. J. Syst. Evol. Microbiol.">
        <title>Complete genome sequence of Corynebacterium casei LMG S-19264T (=DSM 44701T), isolated from a smear-ripened cheese.</title>
        <authorList>
            <consortium name="US DOE Joint Genome Institute (JGI-PGF)"/>
            <person name="Walter F."/>
            <person name="Albersmeier A."/>
            <person name="Kalinowski J."/>
            <person name="Ruckert C."/>
        </authorList>
    </citation>
    <scope>NUCLEOTIDE SEQUENCE</scope>
    <source>
        <strain evidence="3">KCTC 42590</strain>
    </source>
</reference>
<evidence type="ECO:0000256" key="1">
    <source>
        <dbReference type="ARBA" id="ARBA00009820"/>
    </source>
</evidence>
<organism evidence="3 4">
    <name type="scientific">Kordiimonas sediminis</name>
    <dbReference type="NCBI Taxonomy" id="1735581"/>
    <lineage>
        <taxon>Bacteria</taxon>
        <taxon>Pseudomonadati</taxon>
        <taxon>Pseudomonadota</taxon>
        <taxon>Alphaproteobacteria</taxon>
        <taxon>Kordiimonadales</taxon>
        <taxon>Kordiimonadaceae</taxon>
        <taxon>Kordiimonas</taxon>
    </lineage>
</organism>
<dbReference type="Gene3D" id="1.20.58.520">
    <property type="entry name" value="Amidohydrolase"/>
    <property type="match status" value="1"/>
</dbReference>
<dbReference type="Pfam" id="PF01979">
    <property type="entry name" value="Amidohydro_1"/>
    <property type="match status" value="1"/>
</dbReference>
<evidence type="ECO:0000313" key="4">
    <source>
        <dbReference type="Proteomes" id="UP000630923"/>
    </source>
</evidence>
<comment type="similarity">
    <text evidence="1">Belongs to the TolB family.</text>
</comment>
<evidence type="ECO:0000313" key="3">
    <source>
        <dbReference type="EMBL" id="GHF24771.1"/>
    </source>
</evidence>
<dbReference type="SUPFAM" id="SSF82171">
    <property type="entry name" value="DPP6 N-terminal domain-like"/>
    <property type="match status" value="1"/>
</dbReference>
<dbReference type="Gene3D" id="2.120.10.30">
    <property type="entry name" value="TolB, C-terminal domain"/>
    <property type="match status" value="3"/>
</dbReference>